<organism evidence="1">
    <name type="scientific">viral metagenome</name>
    <dbReference type="NCBI Taxonomy" id="1070528"/>
    <lineage>
        <taxon>unclassified sequences</taxon>
        <taxon>metagenomes</taxon>
        <taxon>organismal metagenomes</taxon>
    </lineage>
</organism>
<dbReference type="PANTHER" id="PTHR47112:SF1">
    <property type="entry name" value="PX DOMAIN-CONTAINING PROTEIN"/>
    <property type="match status" value="1"/>
</dbReference>
<dbReference type="Gene3D" id="3.90.1720.10">
    <property type="entry name" value="endopeptidase domain like (from Nostoc punctiforme)"/>
    <property type="match status" value="1"/>
</dbReference>
<dbReference type="AlphaFoldDB" id="A0A6C0BHB1"/>
<reference evidence="1" key="1">
    <citation type="journal article" date="2020" name="Nature">
        <title>Giant virus diversity and host interactions through global metagenomics.</title>
        <authorList>
            <person name="Schulz F."/>
            <person name="Roux S."/>
            <person name="Paez-Espino D."/>
            <person name="Jungbluth S."/>
            <person name="Walsh D.A."/>
            <person name="Denef V.J."/>
            <person name="McMahon K.D."/>
            <person name="Konstantinidis K.T."/>
            <person name="Eloe-Fadrosh E.A."/>
            <person name="Kyrpides N.C."/>
            <person name="Woyke T."/>
        </authorList>
    </citation>
    <scope>NUCLEOTIDE SEQUENCE</scope>
    <source>
        <strain evidence="1">GVMAG-M-3300013004-44</strain>
    </source>
</reference>
<evidence type="ECO:0000313" key="1">
    <source>
        <dbReference type="EMBL" id="QHS91114.1"/>
    </source>
</evidence>
<dbReference type="InterPro" id="IPR038765">
    <property type="entry name" value="Papain-like_cys_pep_sf"/>
</dbReference>
<dbReference type="PANTHER" id="PTHR47112">
    <property type="entry name" value="PX DOMAIN-CONTAINING PROTEIN"/>
    <property type="match status" value="1"/>
</dbReference>
<name>A0A6C0BHB1_9ZZZZ</name>
<dbReference type="SUPFAM" id="SSF54001">
    <property type="entry name" value="Cysteine proteinases"/>
    <property type="match status" value="1"/>
</dbReference>
<accession>A0A6C0BHB1</accession>
<protein>
    <recommendedName>
        <fullName evidence="2">Peptidase</fullName>
    </recommendedName>
</protein>
<dbReference type="EMBL" id="MN739155">
    <property type="protein sequence ID" value="QHS91114.1"/>
    <property type="molecule type" value="Genomic_DNA"/>
</dbReference>
<evidence type="ECO:0008006" key="2">
    <source>
        <dbReference type="Google" id="ProtNLM"/>
    </source>
</evidence>
<sequence length="203" mass="23555">MIFDLSTLDTGDIILFRGSSWLSYLLEWIGRSRYSHVGMIIKDPAFIDSSLPNGIYLLESGWNPIPDSEDHVLKSGVQLHLFSDLLKECDPYSVYVRRITCERNHSFYEKIDTIHQTIHNRPYDMNLFDWIRAAYHLDIDGSIAPSASATTKRFWCSALIAYIFDQLDLIEPVNWSIVTPRDFSLWSSRLSYHCKISNEELVK</sequence>
<proteinExistence type="predicted"/>